<dbReference type="Pfam" id="PF20466">
    <property type="entry name" value="MmeI_TRD"/>
    <property type="match status" value="1"/>
</dbReference>
<dbReference type="AlphaFoldDB" id="A0A6N6NUJ2"/>
<organism evidence="3 4">
    <name type="scientific">Ellagibacter isourolithinifaciens</name>
    <dbReference type="NCBI Taxonomy" id="2137581"/>
    <lineage>
        <taxon>Bacteria</taxon>
        <taxon>Bacillati</taxon>
        <taxon>Actinomycetota</taxon>
        <taxon>Coriobacteriia</taxon>
        <taxon>Eggerthellales</taxon>
        <taxon>Eggerthellaceae</taxon>
        <taxon>Ellagibacter</taxon>
    </lineage>
</organism>
<evidence type="ECO:0000313" key="4">
    <source>
        <dbReference type="Proteomes" id="UP000468668"/>
    </source>
</evidence>
<proteinExistence type="predicted"/>
<evidence type="ECO:0000313" key="3">
    <source>
        <dbReference type="EMBL" id="KAB1642419.1"/>
    </source>
</evidence>
<dbReference type="Pfam" id="PF20467">
    <property type="entry name" value="MmeI_C"/>
    <property type="match status" value="1"/>
</dbReference>
<dbReference type="InterPro" id="IPR046818">
    <property type="entry name" value="MmeI_C"/>
</dbReference>
<gene>
    <name evidence="3" type="ORF">F8C90_01540</name>
</gene>
<reference evidence="3 4" key="1">
    <citation type="submission" date="2019-09" db="EMBL/GenBank/DDBJ databases">
        <title>Whole genome shotgun sequencing (WGS) of Ellagibacter isourolithinifaciens DSM 104140(T) and Adlercreutzia muris DSM 29508(T).</title>
        <authorList>
            <person name="Stoll D.A."/>
            <person name="Danylec N."/>
            <person name="Huch M."/>
        </authorList>
    </citation>
    <scope>NUCLEOTIDE SEQUENCE [LARGE SCALE GENOMIC DNA]</scope>
    <source>
        <strain evidence="3 4">DSM 104140</strain>
    </source>
</reference>
<keyword evidence="4" id="KW-1185">Reference proteome</keyword>
<dbReference type="EMBL" id="WAJR01000002">
    <property type="protein sequence ID" value="KAB1642419.1"/>
    <property type="molecule type" value="Genomic_DNA"/>
</dbReference>
<evidence type="ECO:0000259" key="1">
    <source>
        <dbReference type="Pfam" id="PF20466"/>
    </source>
</evidence>
<protein>
    <submittedName>
        <fullName evidence="3">Uncharacterized protein</fullName>
    </submittedName>
</protein>
<sequence>MKAAESPQHFGTEIIVKGSSVLVPKVSSERRRYILLGFIGPETFCSDLVFLIPDATLYHFGVLHSQFHNAWMRTVAGRLKSDYRYSGGIVYNNFIWPDPTPEQRVAIESCAQGVLNAREAHPGATLADLYDPDKMPTDLLSAHKELDAAVEAAYDVDFNGDEEKIVAHLFKLYAEKAGEL</sequence>
<name>A0A6N6NUJ2_9ACTN</name>
<dbReference type="InterPro" id="IPR046820">
    <property type="entry name" value="MmeI_TRD"/>
</dbReference>
<feature type="domain" description="MmeI-like target recognition" evidence="1">
    <location>
        <begin position="2"/>
        <end position="98"/>
    </location>
</feature>
<evidence type="ECO:0000259" key="2">
    <source>
        <dbReference type="Pfam" id="PF20467"/>
    </source>
</evidence>
<comment type="caution">
    <text evidence="3">The sequence shown here is derived from an EMBL/GenBank/DDBJ whole genome shotgun (WGS) entry which is preliminary data.</text>
</comment>
<feature type="domain" description="MmeI-like C-terminal" evidence="2">
    <location>
        <begin position="101"/>
        <end position="176"/>
    </location>
</feature>
<accession>A0A6N6NUJ2</accession>
<dbReference type="Proteomes" id="UP000468668">
    <property type="component" value="Unassembled WGS sequence"/>
</dbReference>